<keyword evidence="2" id="KW-0255">Endonuclease</keyword>
<keyword evidence="3" id="KW-1185">Reference proteome</keyword>
<protein>
    <submittedName>
        <fullName evidence="2">Endonuclease/exonuclease/phosphatase family protein</fullName>
    </submittedName>
</protein>
<feature type="domain" description="Endonuclease/exonuclease/phosphatase" evidence="1">
    <location>
        <begin position="4"/>
        <end position="248"/>
    </location>
</feature>
<accession>A0A4S2DTY2</accession>
<proteinExistence type="predicted"/>
<dbReference type="EMBL" id="SRYR01000001">
    <property type="protein sequence ID" value="TGY44511.1"/>
    <property type="molecule type" value="Genomic_DNA"/>
</dbReference>
<dbReference type="GO" id="GO:0016020">
    <property type="term" value="C:membrane"/>
    <property type="evidence" value="ECO:0007669"/>
    <property type="project" value="GOC"/>
</dbReference>
<sequence length="260" mass="30514">MKVLTFNLRTDFLLDINNRWNTRKKLVYEIINNNDYDVIGVQELNNKMYSDLSSEISNYNIVGDPRSSRYFIERNDILVAKRHRILEHSTFWLSDKPDKMGSAVWYSVFPRICTTALVELEEGNLIRVYNTHLDFLLPKAREYGLKKIGEYIENKHKQDDYPAILMGDLNAGPKSKAVKEFTQGKYSSKRFVAVQDYNKEIYTRATLGKFKGVKTGLHIDYIFASDEFEIINNEIIYYNKNGRYPSDHYPMMAELKLKRC</sequence>
<dbReference type="InterPro" id="IPR051916">
    <property type="entry name" value="GPI-anchor_lipid_remodeler"/>
</dbReference>
<name>A0A4S2DTY2_9CLOT</name>
<dbReference type="AlphaFoldDB" id="A0A4S2DTY2"/>
<keyword evidence="2" id="KW-0269">Exonuclease</keyword>
<dbReference type="Pfam" id="PF03372">
    <property type="entry name" value="Exo_endo_phos"/>
    <property type="match status" value="1"/>
</dbReference>
<dbReference type="CDD" id="cd09083">
    <property type="entry name" value="EEP-1"/>
    <property type="match status" value="1"/>
</dbReference>
<dbReference type="PANTHER" id="PTHR14859:SF1">
    <property type="entry name" value="PGAP2-INTERACTING PROTEIN"/>
    <property type="match status" value="1"/>
</dbReference>
<dbReference type="GO" id="GO:0004527">
    <property type="term" value="F:exonuclease activity"/>
    <property type="evidence" value="ECO:0007669"/>
    <property type="project" value="UniProtKB-KW"/>
</dbReference>
<keyword evidence="2" id="KW-0378">Hydrolase</keyword>
<dbReference type="Proteomes" id="UP000306888">
    <property type="component" value="Unassembled WGS sequence"/>
</dbReference>
<evidence type="ECO:0000313" key="3">
    <source>
        <dbReference type="Proteomes" id="UP000306888"/>
    </source>
</evidence>
<dbReference type="PANTHER" id="PTHR14859">
    <property type="entry name" value="CALCOFLUOR WHITE HYPERSENSITIVE PROTEIN PRECURSOR"/>
    <property type="match status" value="1"/>
</dbReference>
<reference evidence="2 3" key="1">
    <citation type="submission" date="2019-04" db="EMBL/GenBank/DDBJ databases">
        <title>Microbes associate with the intestines of laboratory mice.</title>
        <authorList>
            <person name="Navarre W."/>
            <person name="Wong E."/>
            <person name="Huang K."/>
            <person name="Tropini C."/>
            <person name="Ng K."/>
            <person name="Yu B."/>
        </authorList>
    </citation>
    <scope>NUCLEOTIDE SEQUENCE [LARGE SCALE GENOMIC DNA]</scope>
    <source>
        <strain evidence="2 3">NM50_B9-20</strain>
    </source>
</reference>
<dbReference type="InterPro" id="IPR005135">
    <property type="entry name" value="Endo/exonuclease/phosphatase"/>
</dbReference>
<comment type="caution">
    <text evidence="2">The sequence shown here is derived from an EMBL/GenBank/DDBJ whole genome shotgun (WGS) entry which is preliminary data.</text>
</comment>
<dbReference type="Gene3D" id="3.60.10.10">
    <property type="entry name" value="Endonuclease/exonuclease/phosphatase"/>
    <property type="match status" value="1"/>
</dbReference>
<dbReference type="GO" id="GO:0006506">
    <property type="term" value="P:GPI anchor biosynthetic process"/>
    <property type="evidence" value="ECO:0007669"/>
    <property type="project" value="TreeGrafter"/>
</dbReference>
<keyword evidence="2" id="KW-0540">Nuclease</keyword>
<dbReference type="InterPro" id="IPR036691">
    <property type="entry name" value="Endo/exonu/phosph_ase_sf"/>
</dbReference>
<gene>
    <name evidence="2" type="ORF">E5347_06765</name>
</gene>
<organism evidence="2 3">
    <name type="scientific">Clostridium sartagoforme</name>
    <dbReference type="NCBI Taxonomy" id="84031"/>
    <lineage>
        <taxon>Bacteria</taxon>
        <taxon>Bacillati</taxon>
        <taxon>Bacillota</taxon>
        <taxon>Clostridia</taxon>
        <taxon>Eubacteriales</taxon>
        <taxon>Clostridiaceae</taxon>
        <taxon>Clostridium</taxon>
    </lineage>
</organism>
<evidence type="ECO:0000313" key="2">
    <source>
        <dbReference type="EMBL" id="TGY44511.1"/>
    </source>
</evidence>
<dbReference type="SUPFAM" id="SSF56219">
    <property type="entry name" value="DNase I-like"/>
    <property type="match status" value="1"/>
</dbReference>
<dbReference type="OrthoDB" id="9793162at2"/>
<evidence type="ECO:0000259" key="1">
    <source>
        <dbReference type="Pfam" id="PF03372"/>
    </source>
</evidence>
<dbReference type="RefSeq" id="WP_136005736.1">
    <property type="nucleotide sequence ID" value="NZ_SRYR01000001.1"/>
</dbReference>
<dbReference type="GO" id="GO:0004519">
    <property type="term" value="F:endonuclease activity"/>
    <property type="evidence" value="ECO:0007669"/>
    <property type="project" value="UniProtKB-KW"/>
</dbReference>